<reference evidence="1 2" key="1">
    <citation type="submission" date="2021-01" db="EMBL/GenBank/DDBJ databases">
        <title>Azospirillum sp. YIM DDC1 draft genome.</title>
        <authorList>
            <person name="Wang Y.-X."/>
        </authorList>
    </citation>
    <scope>NUCLEOTIDE SEQUENCE [LARGE SCALE GENOMIC DNA]</scope>
    <source>
        <strain evidence="1 2">YIM DDC1</strain>
    </source>
</reference>
<dbReference type="Proteomes" id="UP000654452">
    <property type="component" value="Unassembled WGS sequence"/>
</dbReference>
<gene>
    <name evidence="1" type="ORF">JJL56_32365</name>
</gene>
<name>A0ABS1I8Y5_9PROT</name>
<dbReference type="RefSeq" id="WP_200487872.1">
    <property type="nucleotide sequence ID" value="NZ_JAEPIV010000068.1"/>
</dbReference>
<evidence type="ECO:0000313" key="1">
    <source>
        <dbReference type="EMBL" id="MBK4723537.1"/>
    </source>
</evidence>
<comment type="caution">
    <text evidence="1">The sequence shown here is derived from an EMBL/GenBank/DDBJ whole genome shotgun (WGS) entry which is preliminary data.</text>
</comment>
<sequence length="259" mass="25810">MPDLAIHELPAAGALNGTETLPIDDGSATLRTTVGSIRAGLAPQSHGHAIADVANLQDALNGKAPATSPTITGPMTLNGPAAGNAFSTANHAGLVASDTGAVWGSGGSVVFAAASGSWRFAAIRGHVIDGANLTRGRMDFLVRPNNGDATLSIGASMDHTGSWFLGGPQGGESLCVTAVPGANRGIRMEGSFGGDPRLGAGAGARIDFSAIPALPSFTVATLPVPTARGLICVSDGANGRRLAIADGSHWCWPDGTGVS</sequence>
<evidence type="ECO:0000313" key="2">
    <source>
        <dbReference type="Proteomes" id="UP000654452"/>
    </source>
</evidence>
<proteinExistence type="predicted"/>
<protein>
    <submittedName>
        <fullName evidence="1">Uncharacterized protein</fullName>
    </submittedName>
</protein>
<accession>A0ABS1I8Y5</accession>
<keyword evidence="2" id="KW-1185">Reference proteome</keyword>
<organism evidence="1 2">
    <name type="scientific">Azospirillum aestuarii</name>
    <dbReference type="NCBI Taxonomy" id="2802052"/>
    <lineage>
        <taxon>Bacteria</taxon>
        <taxon>Pseudomonadati</taxon>
        <taxon>Pseudomonadota</taxon>
        <taxon>Alphaproteobacteria</taxon>
        <taxon>Rhodospirillales</taxon>
        <taxon>Azospirillaceae</taxon>
        <taxon>Azospirillum</taxon>
    </lineage>
</organism>
<dbReference type="EMBL" id="JAEPIV010000068">
    <property type="protein sequence ID" value="MBK4723537.1"/>
    <property type="molecule type" value="Genomic_DNA"/>
</dbReference>